<comment type="function">
    <text evidence="5">Effector that suppresses plant defense responses during pathogen infection.</text>
</comment>
<evidence type="ECO:0000256" key="2">
    <source>
        <dbReference type="ARBA" id="ARBA00010400"/>
    </source>
</evidence>
<evidence type="ECO:0000256" key="5">
    <source>
        <dbReference type="RuleBase" id="RU367124"/>
    </source>
</evidence>
<reference evidence="6 7" key="1">
    <citation type="submission" date="2013-11" db="EMBL/GenBank/DDBJ databases">
        <title>The Genome Sequence of Phytophthora parasitica P1976.</title>
        <authorList>
            <consortium name="The Broad Institute Genomics Platform"/>
            <person name="Russ C."/>
            <person name="Tyler B."/>
            <person name="Panabieres F."/>
            <person name="Shan W."/>
            <person name="Tripathy S."/>
            <person name="Grunwald N."/>
            <person name="Machado M."/>
            <person name="Johnson C.S."/>
            <person name="Walker B."/>
            <person name="Young S."/>
            <person name="Zeng Q."/>
            <person name="Gargeya S."/>
            <person name="Fitzgerald M."/>
            <person name="Haas B."/>
            <person name="Abouelleil A."/>
            <person name="Allen A.W."/>
            <person name="Alvarado L."/>
            <person name="Arachchi H.M."/>
            <person name="Berlin A.M."/>
            <person name="Chapman S.B."/>
            <person name="Gainer-Dewar J."/>
            <person name="Goldberg J."/>
            <person name="Griggs A."/>
            <person name="Gujja S."/>
            <person name="Hansen M."/>
            <person name="Howarth C."/>
            <person name="Imamovic A."/>
            <person name="Ireland A."/>
            <person name="Larimer J."/>
            <person name="McCowan C."/>
            <person name="Murphy C."/>
            <person name="Pearson M."/>
            <person name="Poon T.W."/>
            <person name="Priest M."/>
            <person name="Roberts A."/>
            <person name="Saif S."/>
            <person name="Shea T."/>
            <person name="Sisk P."/>
            <person name="Sykes S."/>
            <person name="Wortman J."/>
            <person name="Nusbaum C."/>
            <person name="Birren B."/>
        </authorList>
    </citation>
    <scope>NUCLEOTIDE SEQUENCE [LARGE SCALE GENOMIC DNA]</scope>
    <source>
        <strain evidence="6 7">P1976</strain>
    </source>
</reference>
<comment type="caution">
    <text evidence="6">The sequence shown here is derived from an EMBL/GenBank/DDBJ whole genome shotgun (WGS) entry which is preliminary data.</text>
</comment>
<protein>
    <recommendedName>
        <fullName evidence="5">RxLR effector protein</fullName>
    </recommendedName>
</protein>
<evidence type="ECO:0000256" key="1">
    <source>
        <dbReference type="ARBA" id="ARBA00004613"/>
    </source>
</evidence>
<dbReference type="Pfam" id="PF16810">
    <property type="entry name" value="RXLR"/>
    <property type="match status" value="1"/>
</dbReference>
<dbReference type="InterPro" id="IPR031825">
    <property type="entry name" value="RXLR"/>
</dbReference>
<comment type="subcellular location">
    <subcellularLocation>
        <location evidence="1 5">Secreted</location>
    </subcellularLocation>
</comment>
<keyword evidence="3 5" id="KW-0964">Secreted</keyword>
<feature type="signal peptide" evidence="5">
    <location>
        <begin position="1"/>
        <end position="23"/>
    </location>
</feature>
<dbReference type="EMBL" id="ANJA01002376">
    <property type="protein sequence ID" value="ETO70268.1"/>
    <property type="molecule type" value="Genomic_DNA"/>
</dbReference>
<organism evidence="6 7">
    <name type="scientific">Phytophthora nicotianae P1976</name>
    <dbReference type="NCBI Taxonomy" id="1317066"/>
    <lineage>
        <taxon>Eukaryota</taxon>
        <taxon>Sar</taxon>
        <taxon>Stramenopiles</taxon>
        <taxon>Oomycota</taxon>
        <taxon>Peronosporomycetes</taxon>
        <taxon>Peronosporales</taxon>
        <taxon>Peronosporaceae</taxon>
        <taxon>Phytophthora</taxon>
    </lineage>
</organism>
<dbReference type="Proteomes" id="UP000028582">
    <property type="component" value="Unassembled WGS sequence"/>
</dbReference>
<evidence type="ECO:0000256" key="4">
    <source>
        <dbReference type="ARBA" id="ARBA00022729"/>
    </source>
</evidence>
<feature type="chain" id="PRO_5044990595" description="RxLR effector protein" evidence="5">
    <location>
        <begin position="24"/>
        <end position="157"/>
    </location>
</feature>
<name>A0A080ZUF7_PHYNI</name>
<evidence type="ECO:0000313" key="6">
    <source>
        <dbReference type="EMBL" id="ETO70268.1"/>
    </source>
</evidence>
<evidence type="ECO:0000313" key="7">
    <source>
        <dbReference type="Proteomes" id="UP000028582"/>
    </source>
</evidence>
<accession>A0A080ZUF7</accession>
<evidence type="ECO:0000256" key="3">
    <source>
        <dbReference type="ARBA" id="ARBA00022525"/>
    </source>
</evidence>
<dbReference type="AlphaFoldDB" id="A0A080ZUF7"/>
<comment type="similarity">
    <text evidence="2 5">Belongs to the RxLR effector family.</text>
</comment>
<keyword evidence="4 5" id="KW-0732">Signal</keyword>
<sequence>MRLSYILVAAASILCSHHDSVSASAGNDFALATVTSLGFLQLIGADKSTIDKSQFLRDNKITENDSEERGILDAKSFVEKLFRMNSFSELEKIDKLTDLKAISAAVDDKLAAVFKFADEAKMRPDDLARIANKFGDFDDALKTKALELYTKYWNTMH</sequence>
<comment type="domain">
    <text evidence="5">The RxLR-dEER motif acts to carry the protein into the host cell cytoplasm through binding to cell surface phosphatidylinositol-3-phosphate.</text>
</comment>
<gene>
    <name evidence="6" type="ORF">F444_13245</name>
</gene>
<proteinExistence type="inferred from homology"/>